<dbReference type="EMBL" id="FTRV01000015">
    <property type="protein sequence ID" value="SPM30599.1"/>
    <property type="molecule type" value="Genomic_DNA"/>
</dbReference>
<evidence type="ECO:0000313" key="5">
    <source>
        <dbReference type="EMBL" id="SPM30599.1"/>
    </source>
</evidence>
<evidence type="ECO:0000256" key="2">
    <source>
        <dbReference type="SAM" id="SignalP"/>
    </source>
</evidence>
<sequence length="408" mass="42770">MINVMRQRVGALCGCILVMSSAGCGFSGLNSLPLPGTVGHGAGSTLYHAELPDVGTLEPNSPVMIGDVVVGSITKMTVTDWHADVEFSIKPDAIVPANAEATIGQTSLLGSMHLALDPPAQQRPEGRLQPGATIGLNRSSIYPSTEQTLASVSSLINGGGVAHFGDIVHNLNAALNGHEDQFRDMLARLDDFLGILDRQRGKAVSMLNGLNRLSATLAANNKIIDRALNKVPAALDILNRELPNFTTALDKLGLFSKLATRLVADSGSDLVTNLQNLAPTVQALADVGPELADALVEITTWPYTQNFIDRAIRGDYMNLFITMDLTVPRLKGNLMLGTRWGQPGAELVPAPGDFWNYSHDPLASPFAGPPLAPPNATPPPPSTPGTLQGALDPGLGPVAPTDLPGSGG</sequence>
<dbReference type="GO" id="GO:0005576">
    <property type="term" value="C:extracellular region"/>
    <property type="evidence" value="ECO:0007669"/>
    <property type="project" value="TreeGrafter"/>
</dbReference>
<organism evidence="5 6">
    <name type="scientific">Mycobacterium terramassiliense</name>
    <dbReference type="NCBI Taxonomy" id="1841859"/>
    <lineage>
        <taxon>Bacteria</taxon>
        <taxon>Bacillati</taxon>
        <taxon>Actinomycetota</taxon>
        <taxon>Actinomycetes</taxon>
        <taxon>Mycobacteriales</taxon>
        <taxon>Mycobacteriaceae</taxon>
        <taxon>Mycobacterium</taxon>
    </lineage>
</organism>
<dbReference type="InterPro" id="IPR024516">
    <property type="entry name" value="Mce_C"/>
</dbReference>
<reference evidence="5 6" key="1">
    <citation type="submission" date="2017-01" db="EMBL/GenBank/DDBJ databases">
        <authorList>
            <consortium name="Urmite Genomes"/>
        </authorList>
    </citation>
    <scope>NUCLEOTIDE SEQUENCE [LARGE SCALE GENOMIC DNA]</scope>
    <source>
        <strain evidence="5 6">AB308</strain>
    </source>
</reference>
<dbReference type="RefSeq" id="WP_083746609.1">
    <property type="nucleotide sequence ID" value="NZ_LT717701.1"/>
</dbReference>
<feature type="region of interest" description="Disordered" evidence="1">
    <location>
        <begin position="365"/>
        <end position="408"/>
    </location>
</feature>
<evidence type="ECO:0000259" key="3">
    <source>
        <dbReference type="Pfam" id="PF02470"/>
    </source>
</evidence>
<feature type="signal peptide" evidence="2">
    <location>
        <begin position="1"/>
        <end position="24"/>
    </location>
</feature>
<dbReference type="PANTHER" id="PTHR33371">
    <property type="entry name" value="INTERMEMBRANE PHOSPHOLIPID TRANSPORT SYSTEM BINDING PROTEIN MLAD-RELATED"/>
    <property type="match status" value="1"/>
</dbReference>
<keyword evidence="6" id="KW-1185">Reference proteome</keyword>
<dbReference type="Proteomes" id="UP000241595">
    <property type="component" value="Unassembled WGS sequence"/>
</dbReference>
<dbReference type="InterPro" id="IPR003399">
    <property type="entry name" value="Mce/MlaD"/>
</dbReference>
<dbReference type="NCBIfam" id="TIGR00996">
    <property type="entry name" value="Mtu_fam_mce"/>
    <property type="match status" value="1"/>
</dbReference>
<name>A0A2U3NGF5_9MYCO</name>
<gene>
    <name evidence="5" type="ORF">MTAB308_4108</name>
</gene>
<feature type="domain" description="Mammalian cell entry C-terminal" evidence="4">
    <location>
        <begin position="127"/>
        <end position="296"/>
    </location>
</feature>
<protein>
    <submittedName>
        <fullName evidence="5">ABC-type transporter Mla maintaining outer membrane lipid asymmetry, periplasmic component MlaD</fullName>
    </submittedName>
</protein>
<evidence type="ECO:0000313" key="6">
    <source>
        <dbReference type="Proteomes" id="UP000241595"/>
    </source>
</evidence>
<dbReference type="PROSITE" id="PS51257">
    <property type="entry name" value="PROKAR_LIPOPROTEIN"/>
    <property type="match status" value="1"/>
</dbReference>
<accession>A0A2U3NGF5</accession>
<evidence type="ECO:0000259" key="4">
    <source>
        <dbReference type="Pfam" id="PF11887"/>
    </source>
</evidence>
<feature type="domain" description="Mce/MlaD" evidence="3">
    <location>
        <begin position="46"/>
        <end position="119"/>
    </location>
</feature>
<dbReference type="InterPro" id="IPR005693">
    <property type="entry name" value="Mce"/>
</dbReference>
<evidence type="ECO:0000256" key="1">
    <source>
        <dbReference type="SAM" id="MobiDB-lite"/>
    </source>
</evidence>
<dbReference type="Pfam" id="PF02470">
    <property type="entry name" value="MlaD"/>
    <property type="match status" value="1"/>
</dbReference>
<feature type="chain" id="PRO_5038994539" evidence="2">
    <location>
        <begin position="25"/>
        <end position="408"/>
    </location>
</feature>
<feature type="compositionally biased region" description="Pro residues" evidence="1">
    <location>
        <begin position="367"/>
        <end position="383"/>
    </location>
</feature>
<keyword evidence="2" id="KW-0732">Signal</keyword>
<dbReference type="STRING" id="1841859.GCA_900157385_04109"/>
<proteinExistence type="predicted"/>
<dbReference type="InterPro" id="IPR052336">
    <property type="entry name" value="MlaD_Phospholipid_Transporter"/>
</dbReference>
<dbReference type="PANTHER" id="PTHR33371:SF15">
    <property type="entry name" value="LIPOPROTEIN LPRN"/>
    <property type="match status" value="1"/>
</dbReference>
<dbReference type="AlphaFoldDB" id="A0A2U3NGF5"/>
<dbReference type="Pfam" id="PF11887">
    <property type="entry name" value="Mce4_CUP1"/>
    <property type="match status" value="1"/>
</dbReference>